<name>A0ACC6M641_9BACI</name>
<comment type="caution">
    <text evidence="1">The sequence shown here is derived from an EMBL/GenBank/DDBJ whole genome shotgun (WGS) entry which is preliminary data.</text>
</comment>
<dbReference type="Proteomes" id="UP001277972">
    <property type="component" value="Unassembled WGS sequence"/>
</dbReference>
<evidence type="ECO:0000313" key="2">
    <source>
        <dbReference type="Proteomes" id="UP001277972"/>
    </source>
</evidence>
<accession>A0ACC6M641</accession>
<evidence type="ECO:0000313" key="1">
    <source>
        <dbReference type="EMBL" id="MDX8046450.1"/>
    </source>
</evidence>
<protein>
    <submittedName>
        <fullName evidence="1">Uncharacterized protein</fullName>
    </submittedName>
</protein>
<dbReference type="EMBL" id="JAWZSR010000005">
    <property type="protein sequence ID" value="MDX8046450.1"/>
    <property type="molecule type" value="Genomic_DNA"/>
</dbReference>
<reference evidence="1" key="1">
    <citation type="submission" date="2023-11" db="EMBL/GenBank/DDBJ databases">
        <title>Gracilibacillus pellucida a moderately halophilic bacterium isolated from saline soil in Xinjiang province.</title>
        <authorList>
            <person name="Zhang Z."/>
            <person name="Tan F."/>
            <person name="Wang Y."/>
            <person name="Xia M."/>
        </authorList>
    </citation>
    <scope>NUCLEOTIDE SEQUENCE</scope>
    <source>
        <strain evidence="1">S3-1-1</strain>
    </source>
</reference>
<sequence>MIGKAKATKDKLIFTMFMLIAVTLLSLQSLDFPFPYLADLLELATKPVSNPLEQWLQGFQEE</sequence>
<organism evidence="1 2">
    <name type="scientific">Gracilibacillus pellucidus</name>
    <dbReference type="NCBI Taxonomy" id="3095368"/>
    <lineage>
        <taxon>Bacteria</taxon>
        <taxon>Bacillati</taxon>
        <taxon>Bacillota</taxon>
        <taxon>Bacilli</taxon>
        <taxon>Bacillales</taxon>
        <taxon>Bacillaceae</taxon>
        <taxon>Gracilibacillus</taxon>
    </lineage>
</organism>
<proteinExistence type="predicted"/>
<keyword evidence="2" id="KW-1185">Reference proteome</keyword>
<gene>
    <name evidence="1" type="ORF">SH601_10695</name>
</gene>